<organism evidence="2 3">
    <name type="scientific">Rhamnella rubrinervis</name>
    <dbReference type="NCBI Taxonomy" id="2594499"/>
    <lineage>
        <taxon>Eukaryota</taxon>
        <taxon>Viridiplantae</taxon>
        <taxon>Streptophyta</taxon>
        <taxon>Embryophyta</taxon>
        <taxon>Tracheophyta</taxon>
        <taxon>Spermatophyta</taxon>
        <taxon>Magnoliopsida</taxon>
        <taxon>eudicotyledons</taxon>
        <taxon>Gunneridae</taxon>
        <taxon>Pentapetalae</taxon>
        <taxon>rosids</taxon>
        <taxon>fabids</taxon>
        <taxon>Rosales</taxon>
        <taxon>Rhamnaceae</taxon>
        <taxon>rhamnoid group</taxon>
        <taxon>Rhamneae</taxon>
        <taxon>Rhamnella</taxon>
    </lineage>
</organism>
<dbReference type="PANTHER" id="PTHR33237">
    <property type="entry name" value="F2P16.13 PROTEIN-RELATED"/>
    <property type="match status" value="1"/>
</dbReference>
<keyword evidence="1" id="KW-0472">Membrane</keyword>
<evidence type="ECO:0000313" key="2">
    <source>
        <dbReference type="EMBL" id="KAF3447379.1"/>
    </source>
</evidence>
<comment type="caution">
    <text evidence="2">The sequence shown here is derived from an EMBL/GenBank/DDBJ whole genome shotgun (WGS) entry which is preliminary data.</text>
</comment>
<evidence type="ECO:0000313" key="3">
    <source>
        <dbReference type="Proteomes" id="UP000796880"/>
    </source>
</evidence>
<dbReference type="AlphaFoldDB" id="A0A8K0MIE3"/>
<name>A0A8K0MIE3_9ROSA</name>
<reference evidence="2" key="1">
    <citation type="submission" date="2020-03" db="EMBL/GenBank/DDBJ databases">
        <title>A high-quality chromosome-level genome assembly of a woody plant with both climbing and erect habits, Rhamnella rubrinervis.</title>
        <authorList>
            <person name="Lu Z."/>
            <person name="Yang Y."/>
            <person name="Zhu X."/>
            <person name="Sun Y."/>
        </authorList>
    </citation>
    <scope>NUCLEOTIDE SEQUENCE</scope>
    <source>
        <strain evidence="2">BYM</strain>
        <tissue evidence="2">Leaf</tissue>
    </source>
</reference>
<dbReference type="Proteomes" id="UP000796880">
    <property type="component" value="Unassembled WGS sequence"/>
</dbReference>
<dbReference type="OrthoDB" id="1840737at2759"/>
<accession>A0A8K0MIE3</accession>
<gene>
    <name evidence="2" type="ORF">FNV43_RR12565</name>
</gene>
<evidence type="ECO:0000256" key="1">
    <source>
        <dbReference type="SAM" id="Phobius"/>
    </source>
</evidence>
<dbReference type="EMBL" id="VOIH02000005">
    <property type="protein sequence ID" value="KAF3447379.1"/>
    <property type="molecule type" value="Genomic_DNA"/>
</dbReference>
<protein>
    <submittedName>
        <fullName evidence="2">Uncharacterized protein</fullName>
    </submittedName>
</protein>
<keyword evidence="1" id="KW-0812">Transmembrane</keyword>
<keyword evidence="3" id="KW-1185">Reference proteome</keyword>
<keyword evidence="1" id="KW-1133">Transmembrane helix</keyword>
<sequence length="123" mass="13876">MAHQLPLFPHYIQSTLQVGLAAMTLFFCAMVLFMCASHSRNYRRSWRACYEPDDNEDTTSIQHIQHGNNDEIMCSDDEQGVSVWQKNILMGGKCQLPDFSGIIIYDADGNVVAPAKKSRSSLF</sequence>
<feature type="transmembrane region" description="Helical" evidence="1">
    <location>
        <begin position="16"/>
        <end position="37"/>
    </location>
</feature>
<dbReference type="PANTHER" id="PTHR33237:SF4">
    <property type="entry name" value="F14O23.12"/>
    <property type="match status" value="1"/>
</dbReference>
<proteinExistence type="predicted"/>